<dbReference type="RefSeq" id="WP_091345663.1">
    <property type="nucleotide sequence ID" value="NZ_FMHV01000002.1"/>
</dbReference>
<dbReference type="Proteomes" id="UP000199413">
    <property type="component" value="Unassembled WGS sequence"/>
</dbReference>
<name>A0A1C6T258_9ACTN</name>
<organism evidence="1 2">
    <name type="scientific">Micromonospora rhizosphaerae</name>
    <dbReference type="NCBI Taxonomy" id="568872"/>
    <lineage>
        <taxon>Bacteria</taxon>
        <taxon>Bacillati</taxon>
        <taxon>Actinomycetota</taxon>
        <taxon>Actinomycetes</taxon>
        <taxon>Micromonosporales</taxon>
        <taxon>Micromonosporaceae</taxon>
        <taxon>Micromonospora</taxon>
    </lineage>
</organism>
<dbReference type="OrthoDB" id="9974104at2"/>
<gene>
    <name evidence="1" type="ORF">GA0070624_5396</name>
</gene>
<evidence type="ECO:0000313" key="1">
    <source>
        <dbReference type="EMBL" id="SCL35904.1"/>
    </source>
</evidence>
<dbReference type="AlphaFoldDB" id="A0A1C6T258"/>
<sequence>MRVIRLADLPVMVHIRRRDEVLVAVPVRLPEDDILAIASVVLSGDEFAELAGSLDRGHDGRTAPPHG</sequence>
<protein>
    <submittedName>
        <fullName evidence="1">Uncharacterized protein</fullName>
    </submittedName>
</protein>
<accession>A0A1C6T258</accession>
<reference evidence="2" key="1">
    <citation type="submission" date="2016-06" db="EMBL/GenBank/DDBJ databases">
        <authorList>
            <person name="Varghese N."/>
            <person name="Submissions Spin"/>
        </authorList>
    </citation>
    <scope>NUCLEOTIDE SEQUENCE [LARGE SCALE GENOMIC DNA]</scope>
    <source>
        <strain evidence="2">DSM 45431</strain>
    </source>
</reference>
<proteinExistence type="predicted"/>
<evidence type="ECO:0000313" key="2">
    <source>
        <dbReference type="Proteomes" id="UP000199413"/>
    </source>
</evidence>
<keyword evidence="2" id="KW-1185">Reference proteome</keyword>
<dbReference type="EMBL" id="FMHV01000002">
    <property type="protein sequence ID" value="SCL35904.1"/>
    <property type="molecule type" value="Genomic_DNA"/>
</dbReference>
<dbReference type="STRING" id="568872.GA0070624_5396"/>